<dbReference type="InterPro" id="IPR055769">
    <property type="entry name" value="DUF7345"/>
</dbReference>
<keyword evidence="6" id="KW-1185">Reference proteome</keyword>
<dbReference type="EMBL" id="WUYX01000019">
    <property type="protein sequence ID" value="MXV61360.1"/>
    <property type="molecule type" value="Genomic_DNA"/>
</dbReference>
<comment type="caution">
    <text evidence="5">The sequence shown here is derived from an EMBL/GenBank/DDBJ whole genome shotgun (WGS) entry which is preliminary data.</text>
</comment>
<feature type="transmembrane region" description="Helical" evidence="2">
    <location>
        <begin position="191"/>
        <end position="211"/>
    </location>
</feature>
<reference evidence="5 6" key="1">
    <citation type="submission" date="2020-01" db="EMBL/GenBank/DDBJ databases">
        <title>Natronorubrum sp. JWXQ-INN 674 isolated from Inner Mongolia Autonomous Region of China.</title>
        <authorList>
            <person name="Xue Q."/>
        </authorList>
    </citation>
    <scope>NUCLEOTIDE SEQUENCE [LARGE SCALE GENOMIC DNA]</scope>
    <source>
        <strain evidence="5 6">JWXQ-INN-674</strain>
    </source>
</reference>
<feature type="domain" description="DUF7345" evidence="4">
    <location>
        <begin position="2"/>
        <end position="152"/>
    </location>
</feature>
<organism evidence="5 6">
    <name type="scientific">Natronorubrum halalkaliphilum</name>
    <dbReference type="NCBI Taxonomy" id="2691917"/>
    <lineage>
        <taxon>Archaea</taxon>
        <taxon>Methanobacteriati</taxon>
        <taxon>Methanobacteriota</taxon>
        <taxon>Stenosarchaea group</taxon>
        <taxon>Halobacteria</taxon>
        <taxon>Halobacteriales</taxon>
        <taxon>Natrialbaceae</taxon>
        <taxon>Natronorubrum</taxon>
    </lineage>
</organism>
<evidence type="ECO:0000313" key="6">
    <source>
        <dbReference type="Proteomes" id="UP000434101"/>
    </source>
</evidence>
<dbReference type="AlphaFoldDB" id="A0A6B0VII0"/>
<feature type="region of interest" description="Disordered" evidence="1">
    <location>
        <begin position="237"/>
        <end position="283"/>
    </location>
</feature>
<name>A0A6B0VII0_9EURY</name>
<accession>A0A6B0VII0</accession>
<evidence type="ECO:0008006" key="7">
    <source>
        <dbReference type="Google" id="ProtNLM"/>
    </source>
</evidence>
<keyword evidence="2" id="KW-0812">Transmembrane</keyword>
<dbReference type="InterPro" id="IPR055767">
    <property type="entry name" value="DUF7343"/>
</dbReference>
<sequence length="373" mass="41112">MDIDESGDAHWTIESRFVLHDDDDIDDFEQFASAVTAGERDIAINRQLFEAHAHDAADRTDRHMSIENAGWDEPRVNPVAEDDVVDAETIETDDGDGETVHVGVITYSFTWTNFATTENDRIYFGDAFQTDTGVWLTLTDTQRLIIEPPADYALETPTQLDWDGPYEFGDGELDIVFVHSGATSGFDISSWMIAAVFALVLFVGIGSYLLARWKPEIDLPQPVDQLAERVSQLGRTGLGNRLRSRGGTRGEQEHDSSMATDTNGGSVQPGAGPTAVGNTDAADAAAGTQLEFEEEVDEEIDPELLSDEERVLRLLKQNGGRMKQASIVTETGWSNAKVSQLLSQMDDDDDIEKLRIGRENLITLPEVNPAEFD</sequence>
<evidence type="ECO:0000259" key="4">
    <source>
        <dbReference type="Pfam" id="PF24036"/>
    </source>
</evidence>
<dbReference type="Proteomes" id="UP000434101">
    <property type="component" value="Unassembled WGS sequence"/>
</dbReference>
<evidence type="ECO:0000256" key="1">
    <source>
        <dbReference type="SAM" id="MobiDB-lite"/>
    </source>
</evidence>
<dbReference type="Pfam" id="PF24034">
    <property type="entry name" value="DUF7343"/>
    <property type="match status" value="1"/>
</dbReference>
<feature type="domain" description="DUF7343" evidence="3">
    <location>
        <begin position="304"/>
        <end position="365"/>
    </location>
</feature>
<keyword evidence="2" id="KW-1133">Transmembrane helix</keyword>
<evidence type="ECO:0000259" key="3">
    <source>
        <dbReference type="Pfam" id="PF24034"/>
    </source>
</evidence>
<gene>
    <name evidence="5" type="ORF">GS429_04630</name>
</gene>
<evidence type="ECO:0000313" key="5">
    <source>
        <dbReference type="EMBL" id="MXV61360.1"/>
    </source>
</evidence>
<evidence type="ECO:0000256" key="2">
    <source>
        <dbReference type="SAM" id="Phobius"/>
    </source>
</evidence>
<feature type="compositionally biased region" description="Polar residues" evidence="1">
    <location>
        <begin position="257"/>
        <end position="266"/>
    </location>
</feature>
<keyword evidence="2" id="KW-0472">Membrane</keyword>
<proteinExistence type="predicted"/>
<dbReference type="Pfam" id="PF24036">
    <property type="entry name" value="DUF7345"/>
    <property type="match status" value="1"/>
</dbReference>
<protein>
    <recommendedName>
        <fullName evidence="7">HTH iclR-type domain-containing protein</fullName>
    </recommendedName>
</protein>